<keyword evidence="3" id="KW-1185">Reference proteome</keyword>
<protein>
    <submittedName>
        <fullName evidence="2">Uncharacterized protein</fullName>
    </submittedName>
</protein>
<evidence type="ECO:0000256" key="1">
    <source>
        <dbReference type="SAM" id="MobiDB-lite"/>
    </source>
</evidence>
<gene>
    <name evidence="2" type="ORF">SVUK_LOCUS3164</name>
</gene>
<feature type="compositionally biased region" description="Basic and acidic residues" evidence="1">
    <location>
        <begin position="95"/>
        <end position="115"/>
    </location>
</feature>
<evidence type="ECO:0000313" key="2">
    <source>
        <dbReference type="EMBL" id="VDM68166.1"/>
    </source>
</evidence>
<organism evidence="2 3">
    <name type="scientific">Strongylus vulgaris</name>
    <name type="common">Blood worm</name>
    <dbReference type="NCBI Taxonomy" id="40348"/>
    <lineage>
        <taxon>Eukaryota</taxon>
        <taxon>Metazoa</taxon>
        <taxon>Ecdysozoa</taxon>
        <taxon>Nematoda</taxon>
        <taxon>Chromadorea</taxon>
        <taxon>Rhabditida</taxon>
        <taxon>Rhabditina</taxon>
        <taxon>Rhabditomorpha</taxon>
        <taxon>Strongyloidea</taxon>
        <taxon>Strongylidae</taxon>
        <taxon>Strongylus</taxon>
    </lineage>
</organism>
<dbReference type="OrthoDB" id="10579816at2759"/>
<accession>A0A3P7IF62</accession>
<feature type="region of interest" description="Disordered" evidence="1">
    <location>
        <begin position="89"/>
        <end position="129"/>
    </location>
</feature>
<sequence>KTDFLAEQQRIRSTRAILAKKIKEYTAAVHSTENLLTKVDYNDFETRIELINTLRSTRIILEKTTKEQRQLEVEYNEFQKKKYASRKREKKAAKRLQDSEAAEHVEDFNEEKASSPEELFDNIIKEEPK</sequence>
<reference evidence="2 3" key="1">
    <citation type="submission" date="2018-11" db="EMBL/GenBank/DDBJ databases">
        <authorList>
            <consortium name="Pathogen Informatics"/>
        </authorList>
    </citation>
    <scope>NUCLEOTIDE SEQUENCE [LARGE SCALE GENOMIC DNA]</scope>
</reference>
<dbReference type="Proteomes" id="UP000270094">
    <property type="component" value="Unassembled WGS sequence"/>
</dbReference>
<dbReference type="AlphaFoldDB" id="A0A3P7IF62"/>
<evidence type="ECO:0000313" key="3">
    <source>
        <dbReference type="Proteomes" id="UP000270094"/>
    </source>
</evidence>
<feature type="non-terminal residue" evidence="2">
    <location>
        <position position="1"/>
    </location>
</feature>
<dbReference type="EMBL" id="UYYB01007898">
    <property type="protein sequence ID" value="VDM68166.1"/>
    <property type="molecule type" value="Genomic_DNA"/>
</dbReference>
<proteinExistence type="predicted"/>
<name>A0A3P7IF62_STRVU</name>